<dbReference type="PANTHER" id="PTHR43133">
    <property type="entry name" value="RNA POLYMERASE ECF-TYPE SIGMA FACTO"/>
    <property type="match status" value="1"/>
</dbReference>
<evidence type="ECO:0000256" key="1">
    <source>
        <dbReference type="ARBA" id="ARBA00010641"/>
    </source>
</evidence>
<evidence type="ECO:0000256" key="3">
    <source>
        <dbReference type="ARBA" id="ARBA00023082"/>
    </source>
</evidence>
<keyword evidence="4" id="KW-0804">Transcription</keyword>
<dbReference type="GO" id="GO:0006352">
    <property type="term" value="P:DNA-templated transcription initiation"/>
    <property type="evidence" value="ECO:0007669"/>
    <property type="project" value="InterPro"/>
</dbReference>
<dbReference type="Pfam" id="PF08281">
    <property type="entry name" value="Sigma70_r4_2"/>
    <property type="match status" value="1"/>
</dbReference>
<dbReference type="GO" id="GO:0003677">
    <property type="term" value="F:DNA binding"/>
    <property type="evidence" value="ECO:0007669"/>
    <property type="project" value="InterPro"/>
</dbReference>
<dbReference type="InterPro" id="IPR036388">
    <property type="entry name" value="WH-like_DNA-bd_sf"/>
</dbReference>
<dbReference type="GO" id="GO:0016987">
    <property type="term" value="F:sigma factor activity"/>
    <property type="evidence" value="ECO:0007669"/>
    <property type="project" value="UniProtKB-KW"/>
</dbReference>
<evidence type="ECO:0000313" key="8">
    <source>
        <dbReference type="Proteomes" id="UP000550401"/>
    </source>
</evidence>
<evidence type="ECO:0000256" key="2">
    <source>
        <dbReference type="ARBA" id="ARBA00023015"/>
    </source>
</evidence>
<dbReference type="RefSeq" id="WP_182530439.1">
    <property type="nucleotide sequence ID" value="NZ_JACGXL010000002.1"/>
</dbReference>
<gene>
    <name evidence="7" type="ORF">FHW12_001574</name>
</gene>
<organism evidence="7 8">
    <name type="scientific">Dokdonella fugitiva</name>
    <dbReference type="NCBI Taxonomy" id="328517"/>
    <lineage>
        <taxon>Bacteria</taxon>
        <taxon>Pseudomonadati</taxon>
        <taxon>Pseudomonadota</taxon>
        <taxon>Gammaproteobacteria</taxon>
        <taxon>Lysobacterales</taxon>
        <taxon>Rhodanobacteraceae</taxon>
        <taxon>Dokdonella</taxon>
    </lineage>
</organism>
<dbReference type="InterPro" id="IPR013324">
    <property type="entry name" value="RNA_pol_sigma_r3/r4-like"/>
</dbReference>
<dbReference type="InterPro" id="IPR007627">
    <property type="entry name" value="RNA_pol_sigma70_r2"/>
</dbReference>
<comment type="similarity">
    <text evidence="1">Belongs to the sigma-70 factor family. ECF subfamily.</text>
</comment>
<dbReference type="AlphaFoldDB" id="A0A839F2Q3"/>
<feature type="domain" description="RNA polymerase sigma-70 region 2" evidence="5">
    <location>
        <begin position="49"/>
        <end position="115"/>
    </location>
</feature>
<sequence length="205" mass="22426">MDRPLQQMADGQTSYVDAVPSGSGFGQTLDRVTLERARRGDMTAFAAIYDRFGGACYTLALRVLGEPAAAEDIVQDVFLKMFSTVRGFRGDAPFGAWLKRLTANATIDVLRARQRYQGDDVEALFEAMPAVAADAEDGVDAWSLLMRLPPRARAVVVLHEVEGYTHKEMAELFGQSESYSKSILARALKRLNDDAGGSAEVQDET</sequence>
<dbReference type="Gene3D" id="1.10.1740.10">
    <property type="match status" value="1"/>
</dbReference>
<dbReference type="Pfam" id="PF04542">
    <property type="entry name" value="Sigma70_r2"/>
    <property type="match status" value="1"/>
</dbReference>
<dbReference type="InterPro" id="IPR039425">
    <property type="entry name" value="RNA_pol_sigma-70-like"/>
</dbReference>
<evidence type="ECO:0000256" key="4">
    <source>
        <dbReference type="ARBA" id="ARBA00023163"/>
    </source>
</evidence>
<comment type="caution">
    <text evidence="7">The sequence shown here is derived from an EMBL/GenBank/DDBJ whole genome shotgun (WGS) entry which is preliminary data.</text>
</comment>
<feature type="domain" description="RNA polymerase sigma factor 70 region 4 type 2" evidence="6">
    <location>
        <begin position="143"/>
        <end position="191"/>
    </location>
</feature>
<dbReference type="CDD" id="cd06171">
    <property type="entry name" value="Sigma70_r4"/>
    <property type="match status" value="1"/>
</dbReference>
<evidence type="ECO:0000259" key="5">
    <source>
        <dbReference type="Pfam" id="PF04542"/>
    </source>
</evidence>
<dbReference type="InterPro" id="IPR013325">
    <property type="entry name" value="RNA_pol_sigma_r2"/>
</dbReference>
<keyword evidence="8" id="KW-1185">Reference proteome</keyword>
<dbReference type="PANTHER" id="PTHR43133:SF46">
    <property type="entry name" value="RNA POLYMERASE SIGMA-70 FACTOR ECF SUBFAMILY"/>
    <property type="match status" value="1"/>
</dbReference>
<reference evidence="7 8" key="1">
    <citation type="submission" date="2020-07" db="EMBL/GenBank/DDBJ databases">
        <title>Genomic Encyclopedia of Type Strains, Phase IV (KMG-V): Genome sequencing to study the core and pangenomes of soil and plant-associated prokaryotes.</title>
        <authorList>
            <person name="Whitman W."/>
        </authorList>
    </citation>
    <scope>NUCLEOTIDE SEQUENCE [LARGE SCALE GENOMIC DNA]</scope>
    <source>
        <strain evidence="7 8">RH2WT43</strain>
    </source>
</reference>
<keyword evidence="2" id="KW-0805">Transcription regulation</keyword>
<evidence type="ECO:0000259" key="6">
    <source>
        <dbReference type="Pfam" id="PF08281"/>
    </source>
</evidence>
<accession>A0A839F2Q3</accession>
<evidence type="ECO:0000313" key="7">
    <source>
        <dbReference type="EMBL" id="MBA8887360.1"/>
    </source>
</evidence>
<proteinExistence type="inferred from homology"/>
<dbReference type="Proteomes" id="UP000550401">
    <property type="component" value="Unassembled WGS sequence"/>
</dbReference>
<dbReference type="InterPro" id="IPR013249">
    <property type="entry name" value="RNA_pol_sigma70_r4_t2"/>
</dbReference>
<dbReference type="NCBIfam" id="TIGR02937">
    <property type="entry name" value="sigma70-ECF"/>
    <property type="match status" value="1"/>
</dbReference>
<dbReference type="SUPFAM" id="SSF88946">
    <property type="entry name" value="Sigma2 domain of RNA polymerase sigma factors"/>
    <property type="match status" value="1"/>
</dbReference>
<dbReference type="SUPFAM" id="SSF88659">
    <property type="entry name" value="Sigma3 and sigma4 domains of RNA polymerase sigma factors"/>
    <property type="match status" value="1"/>
</dbReference>
<name>A0A839F2Q3_9GAMM</name>
<dbReference type="InterPro" id="IPR014284">
    <property type="entry name" value="RNA_pol_sigma-70_dom"/>
</dbReference>
<dbReference type="Gene3D" id="1.10.10.10">
    <property type="entry name" value="Winged helix-like DNA-binding domain superfamily/Winged helix DNA-binding domain"/>
    <property type="match status" value="1"/>
</dbReference>
<dbReference type="EMBL" id="JACGXL010000002">
    <property type="protein sequence ID" value="MBA8887360.1"/>
    <property type="molecule type" value="Genomic_DNA"/>
</dbReference>
<protein>
    <submittedName>
        <fullName evidence="7">RNA polymerase sigma-70 factor (ECF subfamily)</fullName>
    </submittedName>
</protein>
<keyword evidence="3" id="KW-0731">Sigma factor</keyword>